<gene>
    <name evidence="4" type="ORF">FHP25_37305</name>
</gene>
<dbReference type="OrthoDB" id="9759894at2"/>
<reference evidence="4 5" key="1">
    <citation type="submission" date="2019-06" db="EMBL/GenBank/DDBJ databases">
        <title>New taxonomy in bacterial strain CC-CFT640, isolated from vineyard.</title>
        <authorList>
            <person name="Lin S.-Y."/>
            <person name="Tsai C.-F."/>
            <person name="Young C.-C."/>
        </authorList>
    </citation>
    <scope>NUCLEOTIDE SEQUENCE [LARGE SCALE GENOMIC DNA]</scope>
    <source>
        <strain evidence="4 5">CC-CFT640</strain>
    </source>
</reference>
<comment type="function">
    <text evidence="1">Part of the tripartite ATP-independent periplasmic (TRAP) transport system.</text>
</comment>
<feature type="transmembrane region" description="Helical" evidence="2">
    <location>
        <begin position="152"/>
        <end position="170"/>
    </location>
</feature>
<feature type="transmembrane region" description="Helical" evidence="2">
    <location>
        <begin position="288"/>
        <end position="313"/>
    </location>
</feature>
<dbReference type="SUPFAM" id="SSF81665">
    <property type="entry name" value="Calcium ATPase, transmembrane domain M"/>
    <property type="match status" value="1"/>
</dbReference>
<keyword evidence="2" id="KW-1133">Transmembrane helix</keyword>
<keyword evidence="2" id="KW-0812">Transmembrane</keyword>
<feature type="transmembrane region" description="Helical" evidence="2">
    <location>
        <begin position="713"/>
        <end position="733"/>
    </location>
</feature>
<dbReference type="GO" id="GO:0005886">
    <property type="term" value="C:plasma membrane"/>
    <property type="evidence" value="ECO:0007669"/>
    <property type="project" value="UniProtKB-SubCell"/>
</dbReference>
<evidence type="ECO:0000256" key="2">
    <source>
        <dbReference type="SAM" id="Phobius"/>
    </source>
</evidence>
<accession>A0A5C8P9Z5</accession>
<dbReference type="EMBL" id="VDUZ01000071">
    <property type="protein sequence ID" value="TXL69816.1"/>
    <property type="molecule type" value="Genomic_DNA"/>
</dbReference>
<dbReference type="Proteomes" id="UP000321638">
    <property type="component" value="Unassembled WGS sequence"/>
</dbReference>
<feature type="domain" description="TRAP C4-dicarboxylate transport system permease DctM subunit" evidence="3">
    <location>
        <begin position="140"/>
        <end position="434"/>
    </location>
</feature>
<dbReference type="PANTHER" id="PTHR43849:SF2">
    <property type="entry name" value="BLL3936 PROTEIN"/>
    <property type="match status" value="1"/>
</dbReference>
<dbReference type="AlphaFoldDB" id="A0A5C8P9Z5"/>
<feature type="transmembrane region" description="Helical" evidence="2">
    <location>
        <begin position="35"/>
        <end position="53"/>
    </location>
</feature>
<keyword evidence="1" id="KW-1003">Cell membrane</keyword>
<comment type="caution">
    <text evidence="4">The sequence shown here is derived from an EMBL/GenBank/DDBJ whole genome shotgun (WGS) entry which is preliminary data.</text>
</comment>
<feature type="domain" description="TRAP C4-dicarboxylate transport system permease DctM subunit" evidence="3">
    <location>
        <begin position="470"/>
        <end position="646"/>
    </location>
</feature>
<feature type="transmembrane region" description="Helical" evidence="2">
    <location>
        <begin position="68"/>
        <end position="85"/>
    </location>
</feature>
<feature type="transmembrane region" description="Helical" evidence="2">
    <location>
        <begin position="622"/>
        <end position="643"/>
    </location>
</feature>
<keyword evidence="5" id="KW-1185">Reference proteome</keyword>
<dbReference type="PANTHER" id="PTHR43849">
    <property type="entry name" value="BLL3936 PROTEIN"/>
    <property type="match status" value="1"/>
</dbReference>
<feature type="transmembrane region" description="Helical" evidence="2">
    <location>
        <begin position="538"/>
        <end position="564"/>
    </location>
</feature>
<dbReference type="InterPro" id="IPR011853">
    <property type="entry name" value="TRAP_DctM-Dct_fused"/>
</dbReference>
<feature type="transmembrane region" description="Helical" evidence="2">
    <location>
        <begin position="585"/>
        <end position="610"/>
    </location>
</feature>
<sequence>MAEAQKVVLDDPHVQTGPAEAETTRVRTLRGPWRMALIALTGITVFLCINQQFGLRFFVGFTPLNSEYFYLLILCMLPFTFLIFPGGGRAPVDHLPWYDIVLFVATAAASLYLMLHIRKAAELGWEFGGAPAGVTWTGYVMWFVLMEALRRTGGWSLMLSVLPFTVYPLFAEARWLGPLKGNQSTWEQASAYHMLSTESLLGIPIQAFADTVIGFLVFGTALMMTGAGKFFINLSFALCGTFRGGAAKVCIFASGLLGMMSGSIVSNVLTAGTMTIPVMKRTGFRPSYAGAIEACASTGAVLAPPVMGATAFVMAQFMGVTYAEVAMAAVIPALLYYAGLFMQVDSYAARHGLKGLPRSELPRAWDAIKDGWYYAFVIILLIVMLLYFKRESHAPFYATALLLVLNQWAQPGAWRPANTANCLAALAATVAMVLASDGYAKAAALPAGAEGAGDAWMNAVLLPTLGGLLVLVVLNELFGGKRWGLAKYLAFLEVNGRTFVELIGILAGCGLLIGAFSMTGVISSLANDLLALAGNNAILLLVMCAVTSLVLGLGLTTTACYIFLAILVGPALEKAGLNKMAVHMFIFYWGMLSSITPPVAIASFAAAGIAGAPAMKTGWESMWVGSIIYFIPFFFVLNPAFVLQGSWSEALYLTLAAGLGTLFICGGIQGYQAGIGDLRGAGMLEWPLRVLLVLGGLVFATPGDGIMPLSNTVMDVLGLAILVPAVLLALWLVRRAAPHRAAQV</sequence>
<keyword evidence="1" id="KW-0813">Transport</keyword>
<feature type="transmembrane region" description="Helical" evidence="2">
    <location>
        <begin position="127"/>
        <end position="145"/>
    </location>
</feature>
<dbReference type="InterPro" id="IPR010656">
    <property type="entry name" value="DctM"/>
</dbReference>
<name>A0A5C8P9Z5_9HYPH</name>
<keyword evidence="1" id="KW-0997">Cell inner membrane</keyword>
<dbReference type="RefSeq" id="WP_147852100.1">
    <property type="nucleotide sequence ID" value="NZ_VDUZ01000071.1"/>
</dbReference>
<feature type="transmembrane region" description="Helical" evidence="2">
    <location>
        <begin position="245"/>
        <end position="268"/>
    </location>
</feature>
<feature type="transmembrane region" description="Helical" evidence="2">
    <location>
        <begin position="650"/>
        <end position="671"/>
    </location>
</feature>
<evidence type="ECO:0000313" key="5">
    <source>
        <dbReference type="Proteomes" id="UP000321638"/>
    </source>
</evidence>
<dbReference type="InterPro" id="IPR023298">
    <property type="entry name" value="ATPase_P-typ_TM_dom_sf"/>
</dbReference>
<feature type="transmembrane region" description="Helical" evidence="2">
    <location>
        <begin position="371"/>
        <end position="388"/>
    </location>
</feature>
<comment type="subcellular location">
    <subcellularLocation>
        <location evidence="1">Cell inner membrane</location>
        <topology evidence="1">Multi-pass membrane protein</topology>
    </subcellularLocation>
</comment>
<feature type="transmembrane region" description="Helical" evidence="2">
    <location>
        <begin position="97"/>
        <end position="115"/>
    </location>
</feature>
<dbReference type="Pfam" id="PF06808">
    <property type="entry name" value="DctM"/>
    <property type="match status" value="2"/>
</dbReference>
<feature type="transmembrane region" description="Helical" evidence="2">
    <location>
        <begin position="455"/>
        <end position="478"/>
    </location>
</feature>
<feature type="transmembrane region" description="Helical" evidence="2">
    <location>
        <begin position="499"/>
        <end position="526"/>
    </location>
</feature>
<feature type="transmembrane region" description="Helical" evidence="2">
    <location>
        <begin position="325"/>
        <end position="344"/>
    </location>
</feature>
<dbReference type="NCBIfam" id="TIGR02123">
    <property type="entry name" value="TRAP_fused"/>
    <property type="match status" value="1"/>
</dbReference>
<evidence type="ECO:0000313" key="4">
    <source>
        <dbReference type="EMBL" id="TXL69816.1"/>
    </source>
</evidence>
<dbReference type="GO" id="GO:0022857">
    <property type="term" value="F:transmembrane transporter activity"/>
    <property type="evidence" value="ECO:0007669"/>
    <property type="project" value="UniProtKB-UniRule"/>
</dbReference>
<protein>
    <submittedName>
        <fullName evidence="4">TRAP transporter permease</fullName>
    </submittedName>
</protein>
<organism evidence="4 5">
    <name type="scientific">Vineibacter terrae</name>
    <dbReference type="NCBI Taxonomy" id="2586908"/>
    <lineage>
        <taxon>Bacteria</taxon>
        <taxon>Pseudomonadati</taxon>
        <taxon>Pseudomonadota</taxon>
        <taxon>Alphaproteobacteria</taxon>
        <taxon>Hyphomicrobiales</taxon>
        <taxon>Vineibacter</taxon>
    </lineage>
</organism>
<evidence type="ECO:0000259" key="3">
    <source>
        <dbReference type="Pfam" id="PF06808"/>
    </source>
</evidence>
<keyword evidence="2" id="KW-0472">Membrane</keyword>
<feature type="transmembrane region" description="Helical" evidence="2">
    <location>
        <begin position="417"/>
        <end position="435"/>
    </location>
</feature>
<proteinExistence type="predicted"/>
<evidence type="ECO:0000256" key="1">
    <source>
        <dbReference type="RuleBase" id="RU369079"/>
    </source>
</evidence>